<feature type="domain" description="HAT C-terminal dimerisation" evidence="2">
    <location>
        <begin position="47"/>
        <end position="86"/>
    </location>
</feature>
<dbReference type="InterPro" id="IPR012337">
    <property type="entry name" value="RNaseH-like_sf"/>
</dbReference>
<gene>
    <name evidence="3" type="ORF">UY3_01522</name>
</gene>
<evidence type="ECO:0000313" key="3">
    <source>
        <dbReference type="EMBL" id="EMP41286.1"/>
    </source>
</evidence>
<accession>M7BTX9</accession>
<sequence>MLSEDLKEQQSDAQTTEPEPPKKKIPLLVIVSHSDDESKHASVCTALDRYRAEPIISMDTSPLEWWLKHEGPFESLTHLVRKYLAIFSGDIVNNKQAELSPANVNKLVCLSD</sequence>
<dbReference type="EMBL" id="KB495293">
    <property type="protein sequence ID" value="EMP41286.1"/>
    <property type="molecule type" value="Genomic_DNA"/>
</dbReference>
<dbReference type="SUPFAM" id="SSF53098">
    <property type="entry name" value="Ribonuclease H-like"/>
    <property type="match status" value="1"/>
</dbReference>
<protein>
    <recommendedName>
        <fullName evidence="2">HAT C-terminal dimerisation domain-containing protein</fullName>
    </recommendedName>
</protein>
<evidence type="ECO:0000256" key="1">
    <source>
        <dbReference type="SAM" id="MobiDB-lite"/>
    </source>
</evidence>
<keyword evidence="4" id="KW-1185">Reference proteome</keyword>
<dbReference type="Pfam" id="PF05699">
    <property type="entry name" value="Dimer_Tnp_hAT"/>
    <property type="match status" value="1"/>
</dbReference>
<organism evidence="3 4">
    <name type="scientific">Chelonia mydas</name>
    <name type="common">Green sea-turtle</name>
    <name type="synonym">Chelonia agassizi</name>
    <dbReference type="NCBI Taxonomy" id="8469"/>
    <lineage>
        <taxon>Eukaryota</taxon>
        <taxon>Metazoa</taxon>
        <taxon>Chordata</taxon>
        <taxon>Craniata</taxon>
        <taxon>Vertebrata</taxon>
        <taxon>Euteleostomi</taxon>
        <taxon>Archelosauria</taxon>
        <taxon>Testudinata</taxon>
        <taxon>Testudines</taxon>
        <taxon>Cryptodira</taxon>
        <taxon>Durocryptodira</taxon>
        <taxon>Americhelydia</taxon>
        <taxon>Chelonioidea</taxon>
        <taxon>Cheloniidae</taxon>
        <taxon>Chelonia</taxon>
    </lineage>
</organism>
<name>M7BTX9_CHEMY</name>
<dbReference type="Proteomes" id="UP000031443">
    <property type="component" value="Unassembled WGS sequence"/>
</dbReference>
<proteinExistence type="predicted"/>
<feature type="compositionally biased region" description="Basic and acidic residues" evidence="1">
    <location>
        <begin position="1"/>
        <end position="10"/>
    </location>
</feature>
<dbReference type="GO" id="GO:0046983">
    <property type="term" value="F:protein dimerization activity"/>
    <property type="evidence" value="ECO:0007669"/>
    <property type="project" value="InterPro"/>
</dbReference>
<dbReference type="AlphaFoldDB" id="M7BTX9"/>
<feature type="region of interest" description="Disordered" evidence="1">
    <location>
        <begin position="1"/>
        <end position="24"/>
    </location>
</feature>
<dbReference type="InterPro" id="IPR008906">
    <property type="entry name" value="HATC_C_dom"/>
</dbReference>
<evidence type="ECO:0000313" key="4">
    <source>
        <dbReference type="Proteomes" id="UP000031443"/>
    </source>
</evidence>
<evidence type="ECO:0000259" key="2">
    <source>
        <dbReference type="Pfam" id="PF05699"/>
    </source>
</evidence>
<reference evidence="4" key="1">
    <citation type="journal article" date="2013" name="Nat. Genet.">
        <title>The draft genomes of soft-shell turtle and green sea turtle yield insights into the development and evolution of the turtle-specific body plan.</title>
        <authorList>
            <person name="Wang Z."/>
            <person name="Pascual-Anaya J."/>
            <person name="Zadissa A."/>
            <person name="Li W."/>
            <person name="Niimura Y."/>
            <person name="Huang Z."/>
            <person name="Li C."/>
            <person name="White S."/>
            <person name="Xiong Z."/>
            <person name="Fang D."/>
            <person name="Wang B."/>
            <person name="Ming Y."/>
            <person name="Chen Y."/>
            <person name="Zheng Y."/>
            <person name="Kuraku S."/>
            <person name="Pignatelli M."/>
            <person name="Herrero J."/>
            <person name="Beal K."/>
            <person name="Nozawa M."/>
            <person name="Li Q."/>
            <person name="Wang J."/>
            <person name="Zhang H."/>
            <person name="Yu L."/>
            <person name="Shigenobu S."/>
            <person name="Wang J."/>
            <person name="Liu J."/>
            <person name="Flicek P."/>
            <person name="Searle S."/>
            <person name="Wang J."/>
            <person name="Kuratani S."/>
            <person name="Yin Y."/>
            <person name="Aken B."/>
            <person name="Zhang G."/>
            <person name="Irie N."/>
        </authorList>
    </citation>
    <scope>NUCLEOTIDE SEQUENCE [LARGE SCALE GENOMIC DNA]</scope>
</reference>